<name>A0ABD3W1T6_SINWO</name>
<evidence type="ECO:0000259" key="1">
    <source>
        <dbReference type="PROSITE" id="PS50835"/>
    </source>
</evidence>
<accession>A0ABD3W1T6</accession>
<comment type="caution">
    <text evidence="2">The sequence shown here is derived from an EMBL/GenBank/DDBJ whole genome shotgun (WGS) entry which is preliminary data.</text>
</comment>
<dbReference type="EMBL" id="JBJQND010000009">
    <property type="protein sequence ID" value="KAL3867525.1"/>
    <property type="molecule type" value="Genomic_DNA"/>
</dbReference>
<dbReference type="Proteomes" id="UP001634394">
    <property type="component" value="Unassembled WGS sequence"/>
</dbReference>
<dbReference type="Pfam" id="PF00047">
    <property type="entry name" value="ig"/>
    <property type="match status" value="1"/>
</dbReference>
<dbReference type="AlphaFoldDB" id="A0ABD3W1T6"/>
<gene>
    <name evidence="2" type="ORF">ACJMK2_044722</name>
</gene>
<dbReference type="PROSITE" id="PS50835">
    <property type="entry name" value="IG_LIKE"/>
    <property type="match status" value="1"/>
</dbReference>
<dbReference type="InterPro" id="IPR036179">
    <property type="entry name" value="Ig-like_dom_sf"/>
</dbReference>
<dbReference type="Gene3D" id="2.60.40.10">
    <property type="entry name" value="Immunoglobulins"/>
    <property type="match status" value="1"/>
</dbReference>
<dbReference type="InterPro" id="IPR007110">
    <property type="entry name" value="Ig-like_dom"/>
</dbReference>
<dbReference type="SUPFAM" id="SSF48726">
    <property type="entry name" value="Immunoglobulin"/>
    <property type="match status" value="1"/>
</dbReference>
<dbReference type="InterPro" id="IPR013151">
    <property type="entry name" value="Immunoglobulin_dom"/>
</dbReference>
<keyword evidence="3" id="KW-1185">Reference proteome</keyword>
<feature type="non-terminal residue" evidence="2">
    <location>
        <position position="1"/>
    </location>
</feature>
<evidence type="ECO:0000313" key="2">
    <source>
        <dbReference type="EMBL" id="KAL3867525.1"/>
    </source>
</evidence>
<dbReference type="InterPro" id="IPR013783">
    <property type="entry name" value="Ig-like_fold"/>
</dbReference>
<feature type="domain" description="Ig-like" evidence="1">
    <location>
        <begin position="1"/>
        <end position="52"/>
    </location>
</feature>
<sequence>VIWMNTKSILISTEDRRTTDDVRMSVERPFITDWNLHIRNVQLKDRGIYTCQ</sequence>
<reference evidence="2 3" key="1">
    <citation type="submission" date="2024-11" db="EMBL/GenBank/DDBJ databases">
        <title>Chromosome-level genome assembly of the freshwater bivalve Anodonta woodiana.</title>
        <authorList>
            <person name="Chen X."/>
        </authorList>
    </citation>
    <scope>NUCLEOTIDE SEQUENCE [LARGE SCALE GENOMIC DNA]</scope>
    <source>
        <strain evidence="2">MN2024</strain>
        <tissue evidence="2">Gills</tissue>
    </source>
</reference>
<proteinExistence type="predicted"/>
<organism evidence="2 3">
    <name type="scientific">Sinanodonta woodiana</name>
    <name type="common">Chinese pond mussel</name>
    <name type="synonym">Anodonta woodiana</name>
    <dbReference type="NCBI Taxonomy" id="1069815"/>
    <lineage>
        <taxon>Eukaryota</taxon>
        <taxon>Metazoa</taxon>
        <taxon>Spiralia</taxon>
        <taxon>Lophotrochozoa</taxon>
        <taxon>Mollusca</taxon>
        <taxon>Bivalvia</taxon>
        <taxon>Autobranchia</taxon>
        <taxon>Heteroconchia</taxon>
        <taxon>Palaeoheterodonta</taxon>
        <taxon>Unionida</taxon>
        <taxon>Unionoidea</taxon>
        <taxon>Unionidae</taxon>
        <taxon>Unioninae</taxon>
        <taxon>Sinanodonta</taxon>
    </lineage>
</organism>
<feature type="non-terminal residue" evidence="2">
    <location>
        <position position="52"/>
    </location>
</feature>
<evidence type="ECO:0000313" key="3">
    <source>
        <dbReference type="Proteomes" id="UP001634394"/>
    </source>
</evidence>
<protein>
    <recommendedName>
        <fullName evidence="1">Ig-like domain-containing protein</fullName>
    </recommendedName>
</protein>